<feature type="region of interest" description="Disordered" evidence="1">
    <location>
        <begin position="281"/>
        <end position="433"/>
    </location>
</feature>
<dbReference type="AlphaFoldDB" id="A0A239NDH6"/>
<name>A0A239NDH6_9ACTN</name>
<dbReference type="EMBL" id="FZPH01000008">
    <property type="protein sequence ID" value="SNT52925.1"/>
    <property type="molecule type" value="Genomic_DNA"/>
</dbReference>
<evidence type="ECO:0000256" key="1">
    <source>
        <dbReference type="SAM" id="MobiDB-lite"/>
    </source>
</evidence>
<feature type="compositionally biased region" description="Low complexity" evidence="1">
    <location>
        <begin position="402"/>
        <end position="417"/>
    </location>
</feature>
<feature type="compositionally biased region" description="Pro residues" evidence="1">
    <location>
        <begin position="240"/>
        <end position="252"/>
    </location>
</feature>
<feature type="compositionally biased region" description="Low complexity" evidence="1">
    <location>
        <begin position="281"/>
        <end position="306"/>
    </location>
</feature>
<accession>A0A239NDH6</accession>
<organism evidence="2 3">
    <name type="scientific">Asanoa hainanensis</name>
    <dbReference type="NCBI Taxonomy" id="560556"/>
    <lineage>
        <taxon>Bacteria</taxon>
        <taxon>Bacillati</taxon>
        <taxon>Actinomycetota</taxon>
        <taxon>Actinomycetes</taxon>
        <taxon>Micromonosporales</taxon>
        <taxon>Micromonosporaceae</taxon>
        <taxon>Asanoa</taxon>
    </lineage>
</organism>
<sequence length="433" mass="43243">MAGQMTLGSAALSGLVRPASAPADDAHRTLPVPAELRGLLPGRGLRRGSTVAVGTGPRSPSGGTSLVHALIAEASRAGSWCAVVGVPAFGAVAAADGGVALERLALVPNPGPEWATVVAALIDGVDVVVLAVPTQSAVASSVTARLAARARQRGSVLVPYGHWDGADLTLRVTRGRWEGLSAGRGRLRRREVTIVARGRGAATQPREITVWMPGFRPLTGTVAIAPLEPITLPPLHAVPDPTPPTTAEPPPTDDQATTARDRVAGRAPEAGGRGEAALVQEPASSGFGPPAPAEAEPSSRSSGSWAVDGAGPGPAGGTSRSSGSDLPGPDADGPVTRRGHGDAGGARRLLGDHRAVRGTSLFDLVADGEPAGSSDDTTRAAPASADDGPVGGRGPAVTTGETPSQAADADPAATDSAEPGQRPRLKLVAGGVR</sequence>
<keyword evidence="3" id="KW-1185">Reference proteome</keyword>
<protein>
    <submittedName>
        <fullName evidence="2">Uncharacterized protein</fullName>
    </submittedName>
</protein>
<gene>
    <name evidence="2" type="ORF">SAMN05421812_108190</name>
</gene>
<reference evidence="2 3" key="1">
    <citation type="submission" date="2017-06" db="EMBL/GenBank/DDBJ databases">
        <authorList>
            <person name="Kim H.J."/>
            <person name="Triplett B.A."/>
        </authorList>
    </citation>
    <scope>NUCLEOTIDE SEQUENCE [LARGE SCALE GENOMIC DNA]</scope>
    <source>
        <strain evidence="2 3">CGMCC 4.5593</strain>
    </source>
</reference>
<proteinExistence type="predicted"/>
<dbReference type="Proteomes" id="UP000198362">
    <property type="component" value="Unassembled WGS sequence"/>
</dbReference>
<evidence type="ECO:0000313" key="3">
    <source>
        <dbReference type="Proteomes" id="UP000198362"/>
    </source>
</evidence>
<evidence type="ECO:0000313" key="2">
    <source>
        <dbReference type="EMBL" id="SNT52925.1"/>
    </source>
</evidence>
<feature type="region of interest" description="Disordered" evidence="1">
    <location>
        <begin position="233"/>
        <end position="258"/>
    </location>
</feature>